<dbReference type="GO" id="GO:0009103">
    <property type="term" value="P:lipopolysaccharide biosynthetic process"/>
    <property type="evidence" value="ECO:0007669"/>
    <property type="project" value="UniProtKB-UniRule"/>
</dbReference>
<dbReference type="PANTHER" id="PTHR30561">
    <property type="entry name" value="SMR FAMILY PROTON-DEPENDENT DRUG EFFLUX TRANSPORTER SUGE"/>
    <property type="match status" value="1"/>
</dbReference>
<evidence type="ECO:0000256" key="2">
    <source>
        <dbReference type="ARBA" id="ARBA00022448"/>
    </source>
</evidence>
<evidence type="ECO:0000256" key="9">
    <source>
        <dbReference type="ARBA" id="ARBA00022989"/>
    </source>
</evidence>
<dbReference type="HAMAP" id="MF_00538">
    <property type="entry name" value="Flippase_ArnF"/>
    <property type="match status" value="1"/>
</dbReference>
<evidence type="ECO:0000256" key="4">
    <source>
        <dbReference type="ARBA" id="ARBA00022516"/>
    </source>
</evidence>
<dbReference type="EMBL" id="CP021659">
    <property type="protein sequence ID" value="AWK14282.1"/>
    <property type="molecule type" value="Genomic_DNA"/>
</dbReference>
<feature type="transmembrane region" description="Helical" evidence="12">
    <location>
        <begin position="80"/>
        <end position="98"/>
    </location>
</feature>
<dbReference type="PANTHER" id="PTHR30561:SF9">
    <property type="entry name" value="4-AMINO-4-DEOXY-L-ARABINOSE-PHOSPHOUNDECAPRENOL FLIPPASE SUBUNIT ARNF-RELATED"/>
    <property type="match status" value="1"/>
</dbReference>
<evidence type="ECO:0000256" key="12">
    <source>
        <dbReference type="HAMAP-Rule" id="MF_00538"/>
    </source>
</evidence>
<comment type="subcellular location">
    <subcellularLocation>
        <location evidence="12">Cell inner membrane</location>
        <topology evidence="12">Multi-pass membrane protein</topology>
    </subcellularLocation>
    <subcellularLocation>
        <location evidence="1">Cell membrane</location>
        <topology evidence="1">Multi-pass membrane protein</topology>
    </subcellularLocation>
</comment>
<keyword evidence="2 12" id="KW-0813">Transport</keyword>
<dbReference type="Gene3D" id="1.10.3730.20">
    <property type="match status" value="1"/>
</dbReference>
<dbReference type="SUPFAM" id="SSF103481">
    <property type="entry name" value="Multidrug resistance efflux transporter EmrE"/>
    <property type="match status" value="1"/>
</dbReference>
<dbReference type="AlphaFoldDB" id="A0A2U8I567"/>
<evidence type="ECO:0000256" key="1">
    <source>
        <dbReference type="ARBA" id="ARBA00004651"/>
    </source>
</evidence>
<proteinExistence type="inferred from homology"/>
<evidence type="ECO:0000256" key="8">
    <source>
        <dbReference type="ARBA" id="ARBA00022985"/>
    </source>
</evidence>
<evidence type="ECO:0000256" key="6">
    <source>
        <dbReference type="ARBA" id="ARBA00022556"/>
    </source>
</evidence>
<comment type="pathway">
    <text evidence="12">Bacterial outer membrane biogenesis; lipopolysaccharide biosynthesis.</text>
</comment>
<dbReference type="RefSeq" id="WP_072549626.1">
    <property type="nucleotide sequence ID" value="NZ_CP021659.1"/>
</dbReference>
<dbReference type="Proteomes" id="UP000261875">
    <property type="component" value="Chromosome"/>
</dbReference>
<keyword evidence="10 12" id="KW-0443">Lipid metabolism</keyword>
<dbReference type="NCBIfam" id="NF002816">
    <property type="entry name" value="PRK02971.1-2"/>
    <property type="match status" value="1"/>
</dbReference>
<comment type="similarity">
    <text evidence="12">Belongs to the ArnF family.</text>
</comment>
<feature type="transmembrane region" description="Helical" evidence="12">
    <location>
        <begin position="104"/>
        <end position="121"/>
    </location>
</feature>
<dbReference type="InterPro" id="IPR000390">
    <property type="entry name" value="Small_drug/metabolite_transptr"/>
</dbReference>
<keyword evidence="4 12" id="KW-0444">Lipid biosynthesis</keyword>
<sequence length="128" mass="14194">MKGYLWGIGSMLLVTLAQLLLKWGMMYTPLISFSDINLRFLTDHSSQVTAVICGLLGYGLSMLCWFLALRYLPLNQAYPLLGISYALVYVAVVSLPWFNEPATTLKTLGAALILLGVWLIHSKANKPD</sequence>
<dbReference type="GO" id="GO:1901505">
    <property type="term" value="F:carbohydrate derivative transmembrane transporter activity"/>
    <property type="evidence" value="ECO:0007669"/>
    <property type="project" value="InterPro"/>
</dbReference>
<dbReference type="GO" id="GO:0005886">
    <property type="term" value="C:plasma membrane"/>
    <property type="evidence" value="ECO:0007669"/>
    <property type="project" value="UniProtKB-SubCell"/>
</dbReference>
<keyword evidence="8 12" id="KW-0448">Lipopolysaccharide biosynthesis</keyword>
<keyword evidence="3 12" id="KW-1003">Cell membrane</keyword>
<evidence type="ECO:0000256" key="7">
    <source>
        <dbReference type="ARBA" id="ARBA00022692"/>
    </source>
</evidence>
<evidence type="ECO:0000256" key="3">
    <source>
        <dbReference type="ARBA" id="ARBA00022475"/>
    </source>
</evidence>
<protein>
    <recommendedName>
        <fullName evidence="12">Probable 4-amino-4-deoxy-L-arabinose-phosphoundecaprenol flippase subunit ArnF</fullName>
        <shortName evidence="12">L-Ara4N-phosphoundecaprenol flippase subunit ArnF</shortName>
    </recommendedName>
    <alternativeName>
        <fullName evidence="12">Undecaprenyl phosphate-aminoarabinose flippase subunit ArnF</fullName>
    </alternativeName>
</protein>
<dbReference type="GO" id="GO:0009245">
    <property type="term" value="P:lipid A biosynthetic process"/>
    <property type="evidence" value="ECO:0007669"/>
    <property type="project" value="UniProtKB-UniRule"/>
</dbReference>
<dbReference type="STRING" id="1878942.GCA_900128755_00448"/>
<feature type="transmembrane region" description="Helical" evidence="12">
    <location>
        <begin position="45"/>
        <end position="68"/>
    </location>
</feature>
<keyword evidence="14" id="KW-1185">Reference proteome</keyword>
<evidence type="ECO:0000256" key="5">
    <source>
        <dbReference type="ARBA" id="ARBA00022519"/>
    </source>
</evidence>
<name>A0A2U8I567_9GAMM</name>
<keyword evidence="6 12" id="KW-0441">Lipid A biosynthesis</keyword>
<organism evidence="13 14">
    <name type="scientific">Candidatus Fukatsuia symbiotica</name>
    <dbReference type="NCBI Taxonomy" id="1878942"/>
    <lineage>
        <taxon>Bacteria</taxon>
        <taxon>Pseudomonadati</taxon>
        <taxon>Pseudomonadota</taxon>
        <taxon>Gammaproteobacteria</taxon>
        <taxon>Enterobacterales</taxon>
        <taxon>Yersiniaceae</taxon>
        <taxon>Candidatus Fukatsuia</taxon>
    </lineage>
</organism>
<evidence type="ECO:0000313" key="14">
    <source>
        <dbReference type="Proteomes" id="UP000261875"/>
    </source>
</evidence>
<comment type="subunit">
    <text evidence="12">Heterodimer of ArnE and ArnF.</text>
</comment>
<reference evidence="13 14" key="1">
    <citation type="submission" date="2017-05" db="EMBL/GenBank/DDBJ databases">
        <title>Genome sequence of Candidatus Fukatsuia symbiotica and Candidatus Hamiltonella defensa from Acyrthosiphon pisum strain 5D.</title>
        <authorList>
            <person name="Patel V.A."/>
            <person name="Chevignon G."/>
            <person name="Russell J.A."/>
            <person name="Oliver K.M."/>
        </authorList>
    </citation>
    <scope>NUCLEOTIDE SEQUENCE [LARGE SCALE GENOMIC DNA]</scope>
    <source>
        <strain evidence="13 14">5D</strain>
    </source>
</reference>
<evidence type="ECO:0000256" key="10">
    <source>
        <dbReference type="ARBA" id="ARBA00023098"/>
    </source>
</evidence>
<keyword evidence="5 12" id="KW-0997">Cell inner membrane</keyword>
<dbReference type="UniPathway" id="UPA00030"/>
<keyword evidence="9 12" id="KW-1133">Transmembrane helix</keyword>
<gene>
    <name evidence="12" type="primary">arnF</name>
    <name evidence="13" type="ORF">CCS41_07055</name>
</gene>
<keyword evidence="7 12" id="KW-0812">Transmembrane</keyword>
<feature type="transmembrane region" description="Helical" evidence="12">
    <location>
        <begin position="5"/>
        <end position="25"/>
    </location>
</feature>
<dbReference type="KEGG" id="fsm:CCS41_07055"/>
<accession>A0A2U8I567</accession>
<comment type="function">
    <text evidence="12">Translocates 4-amino-4-deoxy-L-arabinose-phosphoundecaprenol (alpha-L-Ara4N-phosphoundecaprenol) from the cytoplasmic to the periplasmic side of the inner membrane.</text>
</comment>
<dbReference type="InterPro" id="IPR022832">
    <property type="entry name" value="Flippase_ArnF"/>
</dbReference>
<dbReference type="InterPro" id="IPR037185">
    <property type="entry name" value="EmrE-like"/>
</dbReference>
<dbReference type="OrthoDB" id="5592809at2"/>
<evidence type="ECO:0000313" key="13">
    <source>
        <dbReference type="EMBL" id="AWK14282.1"/>
    </source>
</evidence>
<keyword evidence="11 12" id="KW-0472">Membrane</keyword>
<evidence type="ECO:0000256" key="11">
    <source>
        <dbReference type="ARBA" id="ARBA00023136"/>
    </source>
</evidence>